<keyword evidence="7 8" id="KW-0472">Membrane</keyword>
<evidence type="ECO:0000256" key="1">
    <source>
        <dbReference type="ARBA" id="ARBA00004651"/>
    </source>
</evidence>
<reference evidence="9 10" key="1">
    <citation type="submission" date="2014-01" db="EMBL/GenBank/DDBJ databases">
        <title>Full genme sequencing of cellulolytic bacterium Gynuella sunshinyii YC6258T gen. nov., sp. nov.</title>
        <authorList>
            <person name="Khan H."/>
            <person name="Chung E.J."/>
            <person name="Chung Y.R."/>
        </authorList>
    </citation>
    <scope>NUCLEOTIDE SEQUENCE [LARGE SCALE GENOMIC DNA]</scope>
    <source>
        <strain evidence="9 10">YC6258</strain>
    </source>
</reference>
<dbReference type="GO" id="GO:0033214">
    <property type="term" value="P:siderophore-iron import into cell"/>
    <property type="evidence" value="ECO:0007669"/>
    <property type="project" value="TreeGrafter"/>
</dbReference>
<comment type="subcellular location">
    <subcellularLocation>
        <location evidence="1">Cell membrane</location>
        <topology evidence="1">Multi-pass membrane protein</topology>
    </subcellularLocation>
</comment>
<dbReference type="Gene3D" id="1.10.3470.10">
    <property type="entry name" value="ABC transporter involved in vitamin B12 uptake, BtuC"/>
    <property type="match status" value="1"/>
</dbReference>
<dbReference type="RefSeq" id="WP_044616875.1">
    <property type="nucleotide sequence ID" value="NZ_CP007142.1"/>
</dbReference>
<accession>A0A0C5VV86</accession>
<feature type="transmembrane region" description="Helical" evidence="8">
    <location>
        <begin position="95"/>
        <end position="114"/>
    </location>
</feature>
<dbReference type="GO" id="GO:0005886">
    <property type="term" value="C:plasma membrane"/>
    <property type="evidence" value="ECO:0007669"/>
    <property type="project" value="UniProtKB-SubCell"/>
</dbReference>
<dbReference type="OrthoDB" id="9055647at2"/>
<dbReference type="AlphaFoldDB" id="A0A0C5VV86"/>
<name>A0A0C5VV86_9GAMM</name>
<dbReference type="PANTHER" id="PTHR30472:SF1">
    <property type="entry name" value="FE(3+) DICITRATE TRANSPORT SYSTEM PERMEASE PROTEIN FECC-RELATED"/>
    <property type="match status" value="1"/>
</dbReference>
<evidence type="ECO:0000256" key="2">
    <source>
        <dbReference type="ARBA" id="ARBA00007935"/>
    </source>
</evidence>
<evidence type="ECO:0000256" key="8">
    <source>
        <dbReference type="SAM" id="Phobius"/>
    </source>
</evidence>
<feature type="transmembrane region" description="Helical" evidence="8">
    <location>
        <begin position="235"/>
        <end position="266"/>
    </location>
</feature>
<proteinExistence type="inferred from homology"/>
<dbReference type="CDD" id="cd06550">
    <property type="entry name" value="TM_ABC_iron-siderophores_like"/>
    <property type="match status" value="1"/>
</dbReference>
<dbReference type="HOGENOM" id="CLU_013016_1_0_6"/>
<keyword evidence="3" id="KW-0813">Transport</keyword>
<dbReference type="InterPro" id="IPR037294">
    <property type="entry name" value="ABC_BtuC-like"/>
</dbReference>
<comment type="similarity">
    <text evidence="2">Belongs to the binding-protein-dependent transport system permease family. FecCD subfamily.</text>
</comment>
<sequence>MLHTTTAKTAGLLICSLVLLAAAVASIAFGQTRIPLNVVIDALFHYDDHITEHIIIQSSRLNRAVLAVVIGTNLACAGTMLQALTRNALASPSLFGINAGALFFIVAAFSFFSLTSLEQYIWVAFMGATVAGLLVYLLGYQQSIGFAPIQVVLAGAAITALFVAFTQGLLILNRESLEGILFWLGGSLSSRTMAMIIPFLPLFALAWIVTMIMTRQMNLMLLNDEIAKGLGQRIIVVRLVLGTLVIVLAGGSVALAGMIGFVGLIIPHLARMLFGRDHRWVLPAAAMFGAILLLLADTLSRFVVPPQELPVGVMTAFLGTPVFIAIARRRSPVL</sequence>
<evidence type="ECO:0000256" key="4">
    <source>
        <dbReference type="ARBA" id="ARBA00022475"/>
    </source>
</evidence>
<dbReference type="InterPro" id="IPR000522">
    <property type="entry name" value="ABC_transptr_permease_BtuC"/>
</dbReference>
<feature type="transmembrane region" description="Helical" evidence="8">
    <location>
        <begin position="120"/>
        <end position="139"/>
    </location>
</feature>
<dbReference type="Pfam" id="PF01032">
    <property type="entry name" value="FecCD"/>
    <property type="match status" value="1"/>
</dbReference>
<keyword evidence="4" id="KW-1003">Cell membrane</keyword>
<feature type="transmembrane region" description="Helical" evidence="8">
    <location>
        <begin position="64"/>
        <end position="83"/>
    </location>
</feature>
<gene>
    <name evidence="9" type="ORF">YC6258_02286</name>
</gene>
<evidence type="ECO:0000256" key="7">
    <source>
        <dbReference type="ARBA" id="ARBA00023136"/>
    </source>
</evidence>
<dbReference type="FunFam" id="1.10.3470.10:FF:000001">
    <property type="entry name" value="Vitamin B12 ABC transporter permease BtuC"/>
    <property type="match status" value="1"/>
</dbReference>
<keyword evidence="10" id="KW-1185">Reference proteome</keyword>
<protein>
    <submittedName>
        <fullName evidence="9">ABC-type Fe3+-siderophore transport system, permease component</fullName>
    </submittedName>
</protein>
<dbReference type="EMBL" id="CP007142">
    <property type="protein sequence ID" value="AJQ94324.1"/>
    <property type="molecule type" value="Genomic_DNA"/>
</dbReference>
<feature type="transmembrane region" description="Helical" evidence="8">
    <location>
        <begin position="192"/>
        <end position="214"/>
    </location>
</feature>
<evidence type="ECO:0000256" key="3">
    <source>
        <dbReference type="ARBA" id="ARBA00022448"/>
    </source>
</evidence>
<dbReference type="Proteomes" id="UP000032266">
    <property type="component" value="Chromosome"/>
</dbReference>
<evidence type="ECO:0000256" key="6">
    <source>
        <dbReference type="ARBA" id="ARBA00022989"/>
    </source>
</evidence>
<dbReference type="GO" id="GO:0022857">
    <property type="term" value="F:transmembrane transporter activity"/>
    <property type="evidence" value="ECO:0007669"/>
    <property type="project" value="InterPro"/>
</dbReference>
<organism evidence="9 10">
    <name type="scientific">Gynuella sunshinyii YC6258</name>
    <dbReference type="NCBI Taxonomy" id="1445510"/>
    <lineage>
        <taxon>Bacteria</taxon>
        <taxon>Pseudomonadati</taxon>
        <taxon>Pseudomonadota</taxon>
        <taxon>Gammaproteobacteria</taxon>
        <taxon>Oceanospirillales</taxon>
        <taxon>Saccharospirillaceae</taxon>
        <taxon>Gynuella</taxon>
    </lineage>
</organism>
<keyword evidence="6 8" id="KW-1133">Transmembrane helix</keyword>
<dbReference type="STRING" id="1445510.YC6258_02286"/>
<evidence type="ECO:0000313" key="9">
    <source>
        <dbReference type="EMBL" id="AJQ94324.1"/>
    </source>
</evidence>
<keyword evidence="5 8" id="KW-0812">Transmembrane</keyword>
<dbReference type="PANTHER" id="PTHR30472">
    <property type="entry name" value="FERRIC ENTEROBACTIN TRANSPORT SYSTEM PERMEASE PROTEIN"/>
    <property type="match status" value="1"/>
</dbReference>
<feature type="transmembrane region" description="Helical" evidence="8">
    <location>
        <begin position="278"/>
        <end position="296"/>
    </location>
</feature>
<evidence type="ECO:0000256" key="5">
    <source>
        <dbReference type="ARBA" id="ARBA00022692"/>
    </source>
</evidence>
<feature type="transmembrane region" description="Helical" evidence="8">
    <location>
        <begin position="151"/>
        <end position="172"/>
    </location>
</feature>
<dbReference type="SUPFAM" id="SSF81345">
    <property type="entry name" value="ABC transporter involved in vitamin B12 uptake, BtuC"/>
    <property type="match status" value="1"/>
</dbReference>
<dbReference type="KEGG" id="gsn:YC6258_02286"/>
<dbReference type="PATRIC" id="fig|1445510.3.peg.2243"/>
<evidence type="ECO:0000313" key="10">
    <source>
        <dbReference type="Proteomes" id="UP000032266"/>
    </source>
</evidence>
<feature type="transmembrane region" description="Helical" evidence="8">
    <location>
        <begin position="308"/>
        <end position="327"/>
    </location>
</feature>